<reference evidence="2" key="1">
    <citation type="submission" date="2022-11" db="EMBL/GenBank/DDBJ databases">
        <title>Refractory cell wall polysaccharides provide important carbon source for microbial heterotrophs in the hadal ocean.</title>
        <authorList>
            <person name="Zhu X."/>
        </authorList>
    </citation>
    <scope>NUCLEOTIDE SEQUENCE</scope>
    <source>
        <strain evidence="2">MTRN7</strain>
    </source>
</reference>
<dbReference type="InterPro" id="IPR036034">
    <property type="entry name" value="PDZ_sf"/>
</dbReference>
<dbReference type="Gene3D" id="2.30.42.10">
    <property type="match status" value="1"/>
</dbReference>
<keyword evidence="2" id="KW-0378">Hydrolase</keyword>
<dbReference type="SMART" id="SM00228">
    <property type="entry name" value="PDZ"/>
    <property type="match status" value="1"/>
</dbReference>
<dbReference type="GO" id="GO:0008233">
    <property type="term" value="F:peptidase activity"/>
    <property type="evidence" value="ECO:0007669"/>
    <property type="project" value="UniProtKB-KW"/>
</dbReference>
<keyword evidence="2" id="KW-0645">Protease</keyword>
<proteinExistence type="predicted"/>
<evidence type="ECO:0000259" key="1">
    <source>
        <dbReference type="PROSITE" id="PS50106"/>
    </source>
</evidence>
<sequence length="407" mass="46057">MINNVILIPVEVNGLQLKFLLDTGVSKPIVFNFLKASDSLQILNAEKIEVRGLGNGSNLQALRSSHNVFKIGEAVNKDQAFFAVFDPDLNFAPKLGKAIDGIIGYDVFKDFVVQIDYKKKHIKIYKPERFKYKNCKKCQSFDLTFNYNKPFLSAKVDLESKKNIPVNMLLDSGSSDAIWLFENDKKQIVVGTNYFTDYLGAGLSGSVYGKRSKIKALKLGEFVIKNPKVAFPDLLTVSAVQSFYDRNGSLGGEILKRFNCIFDYPNSKLYLKPNSNFRAPFSYNKSGLLVEHSGVRMVMEIDPYNNPTISFSDRYHVNVSGVIKSNYKYQLKPTYVIYQIVPDSPAEKSGLLIGDRIVAINKKLTENMSLDKLNSYFFQESGQILQIKVDRNGFERQFKLTLKSPLE</sequence>
<dbReference type="Gene3D" id="2.40.70.10">
    <property type="entry name" value="Acid Proteases"/>
    <property type="match status" value="2"/>
</dbReference>
<name>A0ABT4S355_9FLAO</name>
<gene>
    <name evidence="2" type="ORF">OOZ35_13420</name>
</gene>
<organism evidence="2 3">
    <name type="scientific">Mesoflavibacter profundi</name>
    <dbReference type="NCBI Taxonomy" id="2708110"/>
    <lineage>
        <taxon>Bacteria</taxon>
        <taxon>Pseudomonadati</taxon>
        <taxon>Bacteroidota</taxon>
        <taxon>Flavobacteriia</taxon>
        <taxon>Flavobacteriales</taxon>
        <taxon>Flavobacteriaceae</taxon>
        <taxon>Mesoflavibacter</taxon>
    </lineage>
</organism>
<dbReference type="InterPro" id="IPR001478">
    <property type="entry name" value="PDZ"/>
</dbReference>
<comment type="caution">
    <text evidence="2">The sequence shown here is derived from an EMBL/GenBank/DDBJ whole genome shotgun (WGS) entry which is preliminary data.</text>
</comment>
<dbReference type="RefSeq" id="WP_270005828.1">
    <property type="nucleotide sequence ID" value="NZ_JAPFGC010000002.1"/>
</dbReference>
<dbReference type="InterPro" id="IPR041489">
    <property type="entry name" value="PDZ_6"/>
</dbReference>
<evidence type="ECO:0000313" key="3">
    <source>
        <dbReference type="Proteomes" id="UP001149142"/>
    </source>
</evidence>
<dbReference type="SUPFAM" id="SSF50156">
    <property type="entry name" value="PDZ domain-like"/>
    <property type="match status" value="1"/>
</dbReference>
<dbReference type="Pfam" id="PF17820">
    <property type="entry name" value="PDZ_6"/>
    <property type="match status" value="1"/>
</dbReference>
<dbReference type="PROSITE" id="PS50106">
    <property type="entry name" value="PDZ"/>
    <property type="match status" value="1"/>
</dbReference>
<keyword evidence="3" id="KW-1185">Reference proteome</keyword>
<protein>
    <submittedName>
        <fullName evidence="2">Aspartyl protease family protein</fullName>
    </submittedName>
</protein>
<accession>A0ABT4S355</accession>
<dbReference type="EMBL" id="JAPFGC010000002">
    <property type="protein sequence ID" value="MDA0178496.1"/>
    <property type="molecule type" value="Genomic_DNA"/>
</dbReference>
<feature type="domain" description="PDZ" evidence="1">
    <location>
        <begin position="336"/>
        <end position="372"/>
    </location>
</feature>
<dbReference type="GO" id="GO:0006508">
    <property type="term" value="P:proteolysis"/>
    <property type="evidence" value="ECO:0007669"/>
    <property type="project" value="UniProtKB-KW"/>
</dbReference>
<dbReference type="Pfam" id="PF13650">
    <property type="entry name" value="Asp_protease_2"/>
    <property type="match status" value="2"/>
</dbReference>
<dbReference type="Proteomes" id="UP001149142">
    <property type="component" value="Unassembled WGS sequence"/>
</dbReference>
<dbReference type="InterPro" id="IPR021109">
    <property type="entry name" value="Peptidase_aspartic_dom_sf"/>
</dbReference>
<evidence type="ECO:0000313" key="2">
    <source>
        <dbReference type="EMBL" id="MDA0178496.1"/>
    </source>
</evidence>